<dbReference type="GO" id="GO:0051537">
    <property type="term" value="F:2 iron, 2 sulfur cluster binding"/>
    <property type="evidence" value="ECO:0007669"/>
    <property type="project" value="InterPro"/>
</dbReference>
<evidence type="ECO:0000313" key="3">
    <source>
        <dbReference type="Proteomes" id="UP000321764"/>
    </source>
</evidence>
<gene>
    <name evidence="2" type="ORF">FME95_07640</name>
</gene>
<dbReference type="Proteomes" id="UP000321764">
    <property type="component" value="Unassembled WGS sequence"/>
</dbReference>
<dbReference type="RefSeq" id="WP_147713799.1">
    <property type="nucleotide sequence ID" value="NZ_VKAD01000001.1"/>
</dbReference>
<dbReference type="AlphaFoldDB" id="A0A5C8ZB33"/>
<dbReference type="InterPro" id="IPR023998">
    <property type="entry name" value="FCR-like"/>
</dbReference>
<name>A0A5C8ZB33_9GAMM</name>
<feature type="domain" description="Ferric siderophore reductase C-terminal" evidence="1">
    <location>
        <begin position="221"/>
        <end position="241"/>
    </location>
</feature>
<comment type="caution">
    <text evidence="2">The sequence shown here is derived from an EMBL/GenBank/DDBJ whole genome shotgun (WGS) entry which is preliminary data.</text>
</comment>
<dbReference type="InterPro" id="IPR024726">
    <property type="entry name" value="FhuF_C"/>
</dbReference>
<evidence type="ECO:0000313" key="2">
    <source>
        <dbReference type="EMBL" id="TXR54401.1"/>
    </source>
</evidence>
<accession>A0A5C8ZB33</accession>
<reference evidence="2 3" key="1">
    <citation type="submission" date="2019-07" db="EMBL/GenBank/DDBJ databases">
        <title>Reinekea sp. strain SSH23 genome sequencing and assembly.</title>
        <authorList>
            <person name="Kim I."/>
        </authorList>
    </citation>
    <scope>NUCLEOTIDE SEQUENCE [LARGE SCALE GENOMIC DNA]</scope>
    <source>
        <strain evidence="2 3">SSH23</strain>
    </source>
</reference>
<proteinExistence type="predicted"/>
<dbReference type="OrthoDB" id="7942745at2"/>
<dbReference type="EMBL" id="VKAD01000001">
    <property type="protein sequence ID" value="TXR54401.1"/>
    <property type="molecule type" value="Genomic_DNA"/>
</dbReference>
<dbReference type="NCBIfam" id="TIGR03950">
    <property type="entry name" value="sidero_Fe_reduc"/>
    <property type="match status" value="1"/>
</dbReference>
<sequence length="250" mass="28337">MTALMLDSNDITDDAMLAKLFDACQQISPYLKGELASPRSEDVAGGEQDLAVIQQLYDAIAEQTPEAGHSYWLARCWSLLLWQPLYIAMIGTYEFGCVPSFKGFSQKRHSVYIMGFGFERAQIYSANQASLIKNSGQQLKPLFDHYREQIDRWKRCPLSFTQVLLADSILANLVLLQKLKPEFSGEQILQQGKQWLAAFSLSENYLSAFNIADDGSLNFVRRSCCLVYKTQGGELCSDCPRLHRQKINRK</sequence>
<organism evidence="2 3">
    <name type="scientific">Reinekea thalattae</name>
    <dbReference type="NCBI Taxonomy" id="2593301"/>
    <lineage>
        <taxon>Bacteria</taxon>
        <taxon>Pseudomonadati</taxon>
        <taxon>Pseudomonadota</taxon>
        <taxon>Gammaproteobacteria</taxon>
        <taxon>Oceanospirillales</taxon>
        <taxon>Saccharospirillaceae</taxon>
        <taxon>Reinekea</taxon>
    </lineage>
</organism>
<dbReference type="Pfam" id="PF11575">
    <property type="entry name" value="FhuF_C"/>
    <property type="match status" value="1"/>
</dbReference>
<evidence type="ECO:0000259" key="1">
    <source>
        <dbReference type="Pfam" id="PF11575"/>
    </source>
</evidence>
<keyword evidence="3" id="KW-1185">Reference proteome</keyword>
<protein>
    <submittedName>
        <fullName evidence="2">Siderophore ferric iron reductase</fullName>
    </submittedName>
</protein>